<keyword evidence="7" id="KW-1185">Reference proteome</keyword>
<dbReference type="InterPro" id="IPR000847">
    <property type="entry name" value="LysR_HTH_N"/>
</dbReference>
<feature type="domain" description="HTH lysR-type" evidence="5">
    <location>
        <begin position="2"/>
        <end position="59"/>
    </location>
</feature>
<dbReference type="GO" id="GO:0006351">
    <property type="term" value="P:DNA-templated transcription"/>
    <property type="evidence" value="ECO:0007669"/>
    <property type="project" value="TreeGrafter"/>
</dbReference>
<dbReference type="PANTHER" id="PTHR30537">
    <property type="entry name" value="HTH-TYPE TRANSCRIPTIONAL REGULATOR"/>
    <property type="match status" value="1"/>
</dbReference>
<dbReference type="PANTHER" id="PTHR30537:SF3">
    <property type="entry name" value="TRANSCRIPTIONAL REGULATORY PROTEIN"/>
    <property type="match status" value="1"/>
</dbReference>
<dbReference type="GO" id="GO:0003700">
    <property type="term" value="F:DNA-binding transcription factor activity"/>
    <property type="evidence" value="ECO:0007669"/>
    <property type="project" value="InterPro"/>
</dbReference>
<evidence type="ECO:0000313" key="6">
    <source>
        <dbReference type="EMBL" id="AOO83339.1"/>
    </source>
</evidence>
<dbReference type="STRING" id="1526658.BHK69_25425"/>
<dbReference type="Gene3D" id="1.10.10.10">
    <property type="entry name" value="Winged helix-like DNA-binding domain superfamily/Winged helix DNA-binding domain"/>
    <property type="match status" value="1"/>
</dbReference>
<dbReference type="SUPFAM" id="SSF53850">
    <property type="entry name" value="Periplasmic binding protein-like II"/>
    <property type="match status" value="1"/>
</dbReference>
<dbReference type="SUPFAM" id="SSF46785">
    <property type="entry name" value="Winged helix' DNA-binding domain"/>
    <property type="match status" value="1"/>
</dbReference>
<evidence type="ECO:0000256" key="3">
    <source>
        <dbReference type="ARBA" id="ARBA00023125"/>
    </source>
</evidence>
<dbReference type="RefSeq" id="WP_069692539.1">
    <property type="nucleotide sequence ID" value="NZ_CP017147.1"/>
</dbReference>
<dbReference type="AlphaFoldDB" id="A0A1D7U7M4"/>
<evidence type="ECO:0000256" key="1">
    <source>
        <dbReference type="ARBA" id="ARBA00009437"/>
    </source>
</evidence>
<protein>
    <recommendedName>
        <fullName evidence="5">HTH lysR-type domain-containing protein</fullName>
    </recommendedName>
</protein>
<dbReference type="EMBL" id="CP017147">
    <property type="protein sequence ID" value="AOO83339.1"/>
    <property type="molecule type" value="Genomic_DNA"/>
</dbReference>
<dbReference type="PROSITE" id="PS50931">
    <property type="entry name" value="HTH_LYSR"/>
    <property type="match status" value="1"/>
</dbReference>
<dbReference type="InterPro" id="IPR036390">
    <property type="entry name" value="WH_DNA-bd_sf"/>
</dbReference>
<comment type="similarity">
    <text evidence="1">Belongs to the LysR transcriptional regulatory family.</text>
</comment>
<dbReference type="Pfam" id="PF00126">
    <property type="entry name" value="HTH_1"/>
    <property type="match status" value="1"/>
</dbReference>
<evidence type="ECO:0000259" key="5">
    <source>
        <dbReference type="PROSITE" id="PS50931"/>
    </source>
</evidence>
<organism evidence="6 7">
    <name type="scientific">Bosea vaviloviae</name>
    <dbReference type="NCBI Taxonomy" id="1526658"/>
    <lineage>
        <taxon>Bacteria</taxon>
        <taxon>Pseudomonadati</taxon>
        <taxon>Pseudomonadota</taxon>
        <taxon>Alphaproteobacteria</taxon>
        <taxon>Hyphomicrobiales</taxon>
        <taxon>Boseaceae</taxon>
        <taxon>Bosea</taxon>
    </lineage>
</organism>
<dbReference type="PRINTS" id="PR00039">
    <property type="entry name" value="HTHLYSR"/>
</dbReference>
<dbReference type="CDD" id="cd08422">
    <property type="entry name" value="PBP2_CrgA_like"/>
    <property type="match status" value="1"/>
</dbReference>
<dbReference type="Proteomes" id="UP000094969">
    <property type="component" value="Chromosome"/>
</dbReference>
<dbReference type="OrthoDB" id="9796526at2"/>
<evidence type="ECO:0000313" key="7">
    <source>
        <dbReference type="Proteomes" id="UP000094969"/>
    </source>
</evidence>
<gene>
    <name evidence="6" type="ORF">BHK69_25425</name>
</gene>
<keyword evidence="3" id="KW-0238">DNA-binding</keyword>
<keyword evidence="2" id="KW-0805">Transcription regulation</keyword>
<dbReference type="GO" id="GO:0043565">
    <property type="term" value="F:sequence-specific DNA binding"/>
    <property type="evidence" value="ECO:0007669"/>
    <property type="project" value="TreeGrafter"/>
</dbReference>
<name>A0A1D7U7M4_9HYPH</name>
<dbReference type="Pfam" id="PF03466">
    <property type="entry name" value="LysR_substrate"/>
    <property type="match status" value="1"/>
</dbReference>
<accession>A0A1D7U7M4</accession>
<dbReference type="InterPro" id="IPR036388">
    <property type="entry name" value="WH-like_DNA-bd_sf"/>
</dbReference>
<dbReference type="KEGG" id="bvv:BHK69_25425"/>
<sequence>MFDWNDLKPFLAVAQHQSMTAAAKSLGLSQSTVQRRLSELERRIGRALIVRHPAGYRLTADGLSLLPMAERVARAVAELEQYLDDTARELDGVIRVTCPEPLVLRIVQSKLLDAFHARHPKLRVEFMTSDRYLDLSRGEADVAFRSGDTDDELVGRKIADSLWAIYASPDYVERHGRPATVQEIAQHPLVGFETTFSSHRVLTWLTEVAPTARFAVRNNSVLGLVSAVKSGAGIGPLPTALGDADDGLVRIFGPIPELTRSWRILAHPDLRRTPRIAAFFDFIVEQRAALKPIFTG</sequence>
<dbReference type="InterPro" id="IPR058163">
    <property type="entry name" value="LysR-type_TF_proteobact-type"/>
</dbReference>
<evidence type="ECO:0000256" key="2">
    <source>
        <dbReference type="ARBA" id="ARBA00023015"/>
    </source>
</evidence>
<proteinExistence type="inferred from homology"/>
<evidence type="ECO:0000256" key="4">
    <source>
        <dbReference type="ARBA" id="ARBA00023163"/>
    </source>
</evidence>
<reference evidence="6 7" key="1">
    <citation type="journal article" date="2015" name="Antonie Van Leeuwenhoek">
        <title>Bosea vaviloviae sp. nov., a new species of slow-growing rhizobia isolated from nodules of the relict species Vavilovia formosa (Stev.) Fed.</title>
        <authorList>
            <person name="Safronova V.I."/>
            <person name="Kuznetsova I.G."/>
            <person name="Sazanova A.L."/>
            <person name="Kimeklis A.K."/>
            <person name="Belimov A.A."/>
            <person name="Andronov E.E."/>
            <person name="Pinaev A.G."/>
            <person name="Chizhevskaya E.P."/>
            <person name="Pukhaev A.R."/>
            <person name="Popov K.P."/>
            <person name="Willems A."/>
            <person name="Tikhonovich I.A."/>
        </authorList>
    </citation>
    <scope>NUCLEOTIDE SEQUENCE [LARGE SCALE GENOMIC DNA]</scope>
    <source>
        <strain evidence="6 7">Vaf18</strain>
    </source>
</reference>
<dbReference type="InterPro" id="IPR005119">
    <property type="entry name" value="LysR_subst-bd"/>
</dbReference>
<keyword evidence="4" id="KW-0804">Transcription</keyword>
<dbReference type="Gene3D" id="3.40.190.290">
    <property type="match status" value="1"/>
</dbReference>